<dbReference type="CDD" id="cd16098">
    <property type="entry name" value="FliS"/>
    <property type="match status" value="1"/>
</dbReference>
<proteinExistence type="inferred from homology"/>
<keyword evidence="5" id="KW-0143">Chaperone</keyword>
<dbReference type="PANTHER" id="PTHR34773">
    <property type="entry name" value="FLAGELLAR SECRETION CHAPERONE FLIS"/>
    <property type="match status" value="1"/>
</dbReference>
<evidence type="ECO:0000313" key="8">
    <source>
        <dbReference type="Proteomes" id="UP000269097"/>
    </source>
</evidence>
<evidence type="ECO:0000313" key="7">
    <source>
        <dbReference type="EMBL" id="AYQ74134.1"/>
    </source>
</evidence>
<dbReference type="InterPro" id="IPR036584">
    <property type="entry name" value="FliS_sf"/>
</dbReference>
<organism evidence="7 8">
    <name type="scientific">Cohnella candidum</name>
    <dbReference type="NCBI Taxonomy" id="2674991"/>
    <lineage>
        <taxon>Bacteria</taxon>
        <taxon>Bacillati</taxon>
        <taxon>Bacillota</taxon>
        <taxon>Bacilli</taxon>
        <taxon>Bacillales</taxon>
        <taxon>Paenibacillaceae</taxon>
        <taxon>Cohnella</taxon>
    </lineage>
</organism>
<dbReference type="GO" id="GO:0005829">
    <property type="term" value="C:cytosol"/>
    <property type="evidence" value="ECO:0007669"/>
    <property type="project" value="UniProtKB-SubCell"/>
</dbReference>
<evidence type="ECO:0000256" key="6">
    <source>
        <dbReference type="PIRNR" id="PIRNR039090"/>
    </source>
</evidence>
<keyword evidence="7" id="KW-0969">Cilium</keyword>
<dbReference type="PIRSF" id="PIRSF039090">
    <property type="entry name" value="Flis"/>
    <property type="match status" value="1"/>
</dbReference>
<keyword evidence="7" id="KW-0966">Cell projection</keyword>
<evidence type="ECO:0000256" key="5">
    <source>
        <dbReference type="ARBA" id="ARBA00023186"/>
    </source>
</evidence>
<dbReference type="Proteomes" id="UP000269097">
    <property type="component" value="Chromosome"/>
</dbReference>
<dbReference type="RefSeq" id="WP_123042216.1">
    <property type="nucleotide sequence ID" value="NZ_CP033433.1"/>
</dbReference>
<keyword evidence="3 6" id="KW-0963">Cytoplasm</keyword>
<evidence type="ECO:0000256" key="4">
    <source>
        <dbReference type="ARBA" id="ARBA00022795"/>
    </source>
</evidence>
<dbReference type="AlphaFoldDB" id="A0A3G3K0S8"/>
<dbReference type="GO" id="GO:0071973">
    <property type="term" value="P:bacterial-type flagellum-dependent cell motility"/>
    <property type="evidence" value="ECO:0007669"/>
    <property type="project" value="TreeGrafter"/>
</dbReference>
<name>A0A3G3K0S8_9BACL</name>
<keyword evidence="4 6" id="KW-1005">Bacterial flagellum biogenesis</keyword>
<dbReference type="Pfam" id="PF02561">
    <property type="entry name" value="FliS"/>
    <property type="match status" value="1"/>
</dbReference>
<dbReference type="SUPFAM" id="SSF101116">
    <property type="entry name" value="Flagellar export chaperone FliS"/>
    <property type="match status" value="1"/>
</dbReference>
<dbReference type="KEGG" id="coh:EAV92_17130"/>
<keyword evidence="7" id="KW-0282">Flagellum</keyword>
<comment type="subcellular location">
    <subcellularLocation>
        <location evidence="1 6">Cytoplasm</location>
        <location evidence="1 6">Cytosol</location>
    </subcellularLocation>
</comment>
<reference evidence="7 8" key="1">
    <citation type="submission" date="2018-10" db="EMBL/GenBank/DDBJ databases">
        <title>Genome Sequence of Cohnella sp.</title>
        <authorList>
            <person name="Srinivasan S."/>
            <person name="Kim M.K."/>
        </authorList>
    </citation>
    <scope>NUCLEOTIDE SEQUENCE [LARGE SCALE GENOMIC DNA]</scope>
    <source>
        <strain evidence="7 8">18JY8-7</strain>
    </source>
</reference>
<dbReference type="EMBL" id="CP033433">
    <property type="protein sequence ID" value="AYQ74134.1"/>
    <property type="molecule type" value="Genomic_DNA"/>
</dbReference>
<dbReference type="NCBIfam" id="TIGR00208">
    <property type="entry name" value="fliS"/>
    <property type="match status" value="1"/>
</dbReference>
<dbReference type="Gene3D" id="1.20.120.340">
    <property type="entry name" value="Flagellar protein FliS"/>
    <property type="match status" value="1"/>
</dbReference>
<protein>
    <recommendedName>
        <fullName evidence="6">Flagellar secretion chaperone FliS</fullName>
    </recommendedName>
</protein>
<evidence type="ECO:0000256" key="2">
    <source>
        <dbReference type="ARBA" id="ARBA00008787"/>
    </source>
</evidence>
<evidence type="ECO:0000256" key="1">
    <source>
        <dbReference type="ARBA" id="ARBA00004514"/>
    </source>
</evidence>
<dbReference type="PANTHER" id="PTHR34773:SF1">
    <property type="entry name" value="FLAGELLAR SECRETION CHAPERONE FLIS"/>
    <property type="match status" value="1"/>
</dbReference>
<comment type="similarity">
    <text evidence="2 6">Belongs to the FliS family.</text>
</comment>
<evidence type="ECO:0000256" key="3">
    <source>
        <dbReference type="ARBA" id="ARBA00022490"/>
    </source>
</evidence>
<sequence>MNQHAHETYLRMQVNTAAPWELTTLLFNGCIKFMKQGLEGINTRNVAMKNENIKKATDIINELSYTLNKQYEVAHRLASLYDYMLHRLFTANIKMDAESLQECIGLMTELKDTWVQSMKQLPAAAKVRS</sequence>
<keyword evidence="8" id="KW-1185">Reference proteome</keyword>
<accession>A0A3G3K0S8</accession>
<dbReference type="InterPro" id="IPR003713">
    <property type="entry name" value="FliS"/>
</dbReference>
<dbReference type="GO" id="GO:0044780">
    <property type="term" value="P:bacterial-type flagellum assembly"/>
    <property type="evidence" value="ECO:0007669"/>
    <property type="project" value="InterPro"/>
</dbReference>
<gene>
    <name evidence="7" type="primary">fliS</name>
    <name evidence="7" type="ORF">EAV92_17130</name>
</gene>